<dbReference type="EMBL" id="JACJQH010000030">
    <property type="protein sequence ID" value="MBD2197589.1"/>
    <property type="molecule type" value="Genomic_DNA"/>
</dbReference>
<evidence type="ECO:0000256" key="3">
    <source>
        <dbReference type="SAM" id="Phobius"/>
    </source>
</evidence>
<evidence type="ECO:0000256" key="2">
    <source>
        <dbReference type="SAM" id="MobiDB-lite"/>
    </source>
</evidence>
<dbReference type="RefSeq" id="WP_190547348.1">
    <property type="nucleotide sequence ID" value="NZ_CAWPNO010000063.1"/>
</dbReference>
<dbReference type="Proteomes" id="UP000658514">
    <property type="component" value="Unassembled WGS sequence"/>
</dbReference>
<keyword evidence="3" id="KW-0472">Membrane</keyword>
<keyword evidence="5" id="KW-1185">Reference proteome</keyword>
<proteinExistence type="predicted"/>
<feature type="transmembrane region" description="Helical" evidence="3">
    <location>
        <begin position="178"/>
        <end position="199"/>
    </location>
</feature>
<gene>
    <name evidence="4" type="ORF">H6G24_19110</name>
</gene>
<evidence type="ECO:0000313" key="5">
    <source>
        <dbReference type="Proteomes" id="UP000658514"/>
    </source>
</evidence>
<evidence type="ECO:0000313" key="4">
    <source>
        <dbReference type="EMBL" id="MBD2197589.1"/>
    </source>
</evidence>
<dbReference type="Gene3D" id="1.20.5.170">
    <property type="match status" value="1"/>
</dbReference>
<name>A0ABR8ACU9_9CYAN</name>
<keyword evidence="1" id="KW-0175">Coiled coil</keyword>
<reference evidence="4 5" key="1">
    <citation type="journal article" date="2020" name="ISME J.">
        <title>Comparative genomics reveals insights into cyanobacterial evolution and habitat adaptation.</title>
        <authorList>
            <person name="Chen M.Y."/>
            <person name="Teng W.K."/>
            <person name="Zhao L."/>
            <person name="Hu C.X."/>
            <person name="Zhou Y.K."/>
            <person name="Han B.P."/>
            <person name="Song L.R."/>
            <person name="Shu W.S."/>
        </authorList>
    </citation>
    <scope>NUCLEOTIDE SEQUENCE [LARGE SCALE GENOMIC DNA]</scope>
    <source>
        <strain evidence="4 5">FACHB-288</strain>
    </source>
</reference>
<accession>A0ABR8ACU9</accession>
<protein>
    <submittedName>
        <fullName evidence="4">Uncharacterized protein</fullName>
    </submittedName>
</protein>
<feature type="region of interest" description="Disordered" evidence="2">
    <location>
        <begin position="1"/>
        <end position="22"/>
    </location>
</feature>
<organism evidence="4 5">
    <name type="scientific">Calothrix parietina FACHB-288</name>
    <dbReference type="NCBI Taxonomy" id="2692896"/>
    <lineage>
        <taxon>Bacteria</taxon>
        <taxon>Bacillati</taxon>
        <taxon>Cyanobacteriota</taxon>
        <taxon>Cyanophyceae</taxon>
        <taxon>Nostocales</taxon>
        <taxon>Calotrichaceae</taxon>
        <taxon>Calothrix</taxon>
    </lineage>
</organism>
<keyword evidence="3" id="KW-0812">Transmembrane</keyword>
<evidence type="ECO:0000256" key="1">
    <source>
        <dbReference type="SAM" id="Coils"/>
    </source>
</evidence>
<keyword evidence="3" id="KW-1133">Transmembrane helix</keyword>
<comment type="caution">
    <text evidence="4">The sequence shown here is derived from an EMBL/GenBank/DDBJ whole genome shotgun (WGS) entry which is preliminary data.</text>
</comment>
<feature type="coiled-coil region" evidence="1">
    <location>
        <begin position="28"/>
        <end position="69"/>
    </location>
</feature>
<sequence>MQATNSIYSNPNTQNTPTYPPSVPLSVYRELADELQTAQAQLKSLSTKNQQLTQENQLLRQEMTKLIQSCLRLQKLVDVPGQQPNIANNQANSPAPANNTQGKKTAPPKAATKARPQQQVARPRPPVSETPSSKIPAASVSAPVMEMIPPTPQPVFIEEQEVRYYAANESKTKEISGWWLVISILLIMLAAFSAGYLVVRPLFEHQSR</sequence>
<feature type="compositionally biased region" description="Low complexity" evidence="2">
    <location>
        <begin position="82"/>
        <end position="122"/>
    </location>
</feature>
<feature type="region of interest" description="Disordered" evidence="2">
    <location>
        <begin position="82"/>
        <end position="138"/>
    </location>
</feature>